<feature type="chain" id="PRO_5045992601" evidence="1">
    <location>
        <begin position="23"/>
        <end position="117"/>
    </location>
</feature>
<accession>A0ABR1V236</accession>
<dbReference type="Proteomes" id="UP001433268">
    <property type="component" value="Unassembled WGS sequence"/>
</dbReference>
<dbReference type="RefSeq" id="XP_066662003.1">
    <property type="nucleotide sequence ID" value="XM_066816311.1"/>
</dbReference>
<dbReference type="EMBL" id="JAQQWN010000009">
    <property type="protein sequence ID" value="KAK8065249.1"/>
    <property type="molecule type" value="Genomic_DNA"/>
</dbReference>
<evidence type="ECO:0000256" key="1">
    <source>
        <dbReference type="SAM" id="SignalP"/>
    </source>
</evidence>
<gene>
    <name evidence="2" type="ORF">PG997_011996</name>
</gene>
<comment type="caution">
    <text evidence="2">The sequence shown here is derived from an EMBL/GenBank/DDBJ whole genome shotgun (WGS) entry which is preliminary data.</text>
</comment>
<evidence type="ECO:0000313" key="3">
    <source>
        <dbReference type="Proteomes" id="UP001433268"/>
    </source>
</evidence>
<organism evidence="2 3">
    <name type="scientific">Apiospora hydei</name>
    <dbReference type="NCBI Taxonomy" id="1337664"/>
    <lineage>
        <taxon>Eukaryota</taxon>
        <taxon>Fungi</taxon>
        <taxon>Dikarya</taxon>
        <taxon>Ascomycota</taxon>
        <taxon>Pezizomycotina</taxon>
        <taxon>Sordariomycetes</taxon>
        <taxon>Xylariomycetidae</taxon>
        <taxon>Amphisphaeriales</taxon>
        <taxon>Apiosporaceae</taxon>
        <taxon>Apiospora</taxon>
    </lineage>
</organism>
<protein>
    <submittedName>
        <fullName evidence="2">Uncharacterized protein</fullName>
    </submittedName>
</protein>
<evidence type="ECO:0000313" key="2">
    <source>
        <dbReference type="EMBL" id="KAK8065249.1"/>
    </source>
</evidence>
<keyword evidence="1" id="KW-0732">Signal</keyword>
<proteinExistence type="predicted"/>
<dbReference type="GeneID" id="92049371"/>
<name>A0ABR1V236_9PEZI</name>
<feature type="signal peptide" evidence="1">
    <location>
        <begin position="1"/>
        <end position="22"/>
    </location>
</feature>
<keyword evidence="3" id="KW-1185">Reference proteome</keyword>
<sequence length="117" mass="12794">MFIPKVKLVQAILAFTSTLVAANGCYSHGPTFSDLIGGNVDGDIDDFCNNYRGGNRLQMSLENNEGSTQDLSYEDCTRFLEWSGVLASMEASRTMARSITTLTPMTETARFLGVPIE</sequence>
<reference evidence="2 3" key="1">
    <citation type="submission" date="2023-01" db="EMBL/GenBank/DDBJ databases">
        <title>Analysis of 21 Apiospora genomes using comparative genomics revels a genus with tremendous synthesis potential of carbohydrate active enzymes and secondary metabolites.</title>
        <authorList>
            <person name="Sorensen T."/>
        </authorList>
    </citation>
    <scope>NUCLEOTIDE SEQUENCE [LARGE SCALE GENOMIC DNA]</scope>
    <source>
        <strain evidence="2 3">CBS 114990</strain>
    </source>
</reference>